<comment type="caution">
    <text evidence="13">The sequence shown here is derived from an EMBL/GenBank/DDBJ whole genome shotgun (WGS) entry which is preliminary data.</text>
</comment>
<comment type="similarity">
    <text evidence="2">Belongs to the HAP2/GCS1 family.</text>
</comment>
<dbReference type="GO" id="GO:0008289">
    <property type="term" value="F:lipid binding"/>
    <property type="evidence" value="ECO:0007669"/>
    <property type="project" value="UniProtKB-KW"/>
</dbReference>
<keyword evidence="4" id="KW-0812">Transmembrane</keyword>
<evidence type="ECO:0000256" key="5">
    <source>
        <dbReference type="ARBA" id="ARBA00022729"/>
    </source>
</evidence>
<evidence type="ECO:0000256" key="2">
    <source>
        <dbReference type="ARBA" id="ARBA00010929"/>
    </source>
</evidence>
<protein>
    <recommendedName>
        <fullName evidence="12">Generative cell specific-1/HAP2 domain-containing protein</fullName>
    </recommendedName>
</protein>
<evidence type="ECO:0000256" key="8">
    <source>
        <dbReference type="ARBA" id="ARBA00023136"/>
    </source>
</evidence>
<evidence type="ECO:0000256" key="10">
    <source>
        <dbReference type="ARBA" id="ARBA00023279"/>
    </source>
</evidence>
<keyword evidence="3" id="KW-1003">Cell membrane</keyword>
<evidence type="ECO:0000259" key="12">
    <source>
        <dbReference type="Pfam" id="PF10699"/>
    </source>
</evidence>
<evidence type="ECO:0000256" key="11">
    <source>
        <dbReference type="SAM" id="MobiDB-lite"/>
    </source>
</evidence>
<feature type="domain" description="Generative cell specific-1/HAP2" evidence="12">
    <location>
        <begin position="32"/>
        <end position="191"/>
    </location>
</feature>
<evidence type="ECO:0000313" key="13">
    <source>
        <dbReference type="EMBL" id="KAG8382288.1"/>
    </source>
</evidence>
<dbReference type="InterPro" id="IPR040326">
    <property type="entry name" value="HAP2/GCS1"/>
</dbReference>
<keyword evidence="7" id="KW-0446">Lipid-binding</keyword>
<evidence type="ECO:0000256" key="7">
    <source>
        <dbReference type="ARBA" id="ARBA00023121"/>
    </source>
</evidence>
<organism evidence="13 14">
    <name type="scientific">Buddleja alternifolia</name>
    <dbReference type="NCBI Taxonomy" id="168488"/>
    <lineage>
        <taxon>Eukaryota</taxon>
        <taxon>Viridiplantae</taxon>
        <taxon>Streptophyta</taxon>
        <taxon>Embryophyta</taxon>
        <taxon>Tracheophyta</taxon>
        <taxon>Spermatophyta</taxon>
        <taxon>Magnoliopsida</taxon>
        <taxon>eudicotyledons</taxon>
        <taxon>Gunneridae</taxon>
        <taxon>Pentapetalae</taxon>
        <taxon>asterids</taxon>
        <taxon>lamiids</taxon>
        <taxon>Lamiales</taxon>
        <taxon>Scrophulariaceae</taxon>
        <taxon>Buddlejeae</taxon>
        <taxon>Buddleja</taxon>
    </lineage>
</organism>
<accession>A0AAV6XIY6</accession>
<dbReference type="PANTHER" id="PTHR31764:SF0">
    <property type="entry name" value="GENERATIVE CELL SPECIFIC-1_HAP2 DOMAIN-CONTAINING PROTEIN"/>
    <property type="match status" value="1"/>
</dbReference>
<feature type="compositionally biased region" description="Basic residues" evidence="11">
    <location>
        <begin position="258"/>
        <end position="274"/>
    </location>
</feature>
<proteinExistence type="inferred from homology"/>
<feature type="region of interest" description="Disordered" evidence="11">
    <location>
        <begin position="258"/>
        <end position="282"/>
    </location>
</feature>
<keyword evidence="10" id="KW-0278">Fertilization</keyword>
<keyword evidence="9" id="KW-1015">Disulfide bond</keyword>
<gene>
    <name evidence="13" type="ORF">BUALT_Bualt05G0061200</name>
</gene>
<dbReference type="GO" id="GO:0005886">
    <property type="term" value="C:plasma membrane"/>
    <property type="evidence" value="ECO:0007669"/>
    <property type="project" value="UniProtKB-SubCell"/>
</dbReference>
<keyword evidence="5" id="KW-0732">Signal</keyword>
<evidence type="ECO:0000256" key="4">
    <source>
        <dbReference type="ARBA" id="ARBA00022692"/>
    </source>
</evidence>
<dbReference type="AlphaFoldDB" id="A0AAV6XIY6"/>
<dbReference type="PANTHER" id="PTHR31764">
    <property type="entry name" value="PROTEIN HAPLESS 2"/>
    <property type="match status" value="1"/>
</dbReference>
<sequence length="336" mass="38896">MGPSLPKDDDDEEDWYSLDSKIKIWMYSSVDANFLNSANLQNAGSHAFSIGITEVLNTNLLVELSADDIEYVYQRSPGKILGITVPTFEALTQFGTATITTKNIGELEASYSLTFDCSSGVSQMEEQFYIMQPNEVITRSFKLYPTTDQAAKYACSAILKDSDFSEVDRAECQFTTTATVIENGSQICGIDYGMVWQISSLEKVAAVVLLWLLHQKGLFDPIYDWWEDHIWTSDERNDNGWKHGRNDDLSLIHLKKNHRHEKRHHKHDVQRRRSNHTEHRHNNIIGESDYNYYLHHVHKEKHKHGRIKNSGISQHVHDDRARHHHRRRKERIPLAE</sequence>
<evidence type="ECO:0000313" key="14">
    <source>
        <dbReference type="Proteomes" id="UP000826271"/>
    </source>
</evidence>
<evidence type="ECO:0000256" key="3">
    <source>
        <dbReference type="ARBA" id="ARBA00022475"/>
    </source>
</evidence>
<keyword evidence="8" id="KW-0472">Membrane</keyword>
<reference evidence="13" key="1">
    <citation type="submission" date="2019-10" db="EMBL/GenBank/DDBJ databases">
        <authorList>
            <person name="Zhang R."/>
            <person name="Pan Y."/>
            <person name="Wang J."/>
            <person name="Ma R."/>
            <person name="Yu S."/>
        </authorList>
    </citation>
    <scope>NUCLEOTIDE SEQUENCE</scope>
    <source>
        <strain evidence="13">LA-IB0</strain>
        <tissue evidence="13">Leaf</tissue>
    </source>
</reference>
<dbReference type="Pfam" id="PF10699">
    <property type="entry name" value="HAP2-GCS1"/>
    <property type="match status" value="1"/>
</dbReference>
<dbReference type="InterPro" id="IPR018928">
    <property type="entry name" value="HAP2/GCS1_dom"/>
</dbReference>
<dbReference type="EMBL" id="WHWC01000005">
    <property type="protein sequence ID" value="KAG8382288.1"/>
    <property type="molecule type" value="Genomic_DNA"/>
</dbReference>
<keyword evidence="14" id="KW-1185">Reference proteome</keyword>
<feature type="region of interest" description="Disordered" evidence="11">
    <location>
        <begin position="301"/>
        <end position="336"/>
    </location>
</feature>
<name>A0AAV6XIY6_9LAMI</name>
<evidence type="ECO:0000256" key="1">
    <source>
        <dbReference type="ARBA" id="ARBA00004251"/>
    </source>
</evidence>
<evidence type="ECO:0000256" key="6">
    <source>
        <dbReference type="ARBA" id="ARBA00022989"/>
    </source>
</evidence>
<dbReference type="Proteomes" id="UP000826271">
    <property type="component" value="Unassembled WGS sequence"/>
</dbReference>
<keyword evidence="6" id="KW-1133">Transmembrane helix</keyword>
<comment type="subcellular location">
    <subcellularLocation>
        <location evidence="1">Cell membrane</location>
        <topology evidence="1">Single-pass type I membrane protein</topology>
    </subcellularLocation>
</comment>
<evidence type="ECO:0000256" key="9">
    <source>
        <dbReference type="ARBA" id="ARBA00023157"/>
    </source>
</evidence>